<keyword evidence="12" id="KW-1185">Reference proteome</keyword>
<feature type="transmembrane region" description="Helical" evidence="9">
    <location>
        <begin position="527"/>
        <end position="548"/>
    </location>
</feature>
<evidence type="ECO:0000256" key="5">
    <source>
        <dbReference type="ARBA" id="ARBA00022824"/>
    </source>
</evidence>
<evidence type="ECO:0000256" key="6">
    <source>
        <dbReference type="ARBA" id="ARBA00022989"/>
    </source>
</evidence>
<comment type="caution">
    <text evidence="11">The sequence shown here is derived from an EMBL/GenBank/DDBJ whole genome shotgun (WGS) entry which is preliminary data.</text>
</comment>
<dbReference type="InterPro" id="IPR007594">
    <property type="entry name" value="RFT1"/>
</dbReference>
<name>A0ABP1G044_9CHLO</name>
<feature type="transmembrane region" description="Helical" evidence="9">
    <location>
        <begin position="180"/>
        <end position="202"/>
    </location>
</feature>
<feature type="transmembrane region" description="Helical" evidence="9">
    <location>
        <begin position="568"/>
        <end position="588"/>
    </location>
</feature>
<organism evidence="11 12">
    <name type="scientific">Coccomyxa viridis</name>
    <dbReference type="NCBI Taxonomy" id="1274662"/>
    <lineage>
        <taxon>Eukaryota</taxon>
        <taxon>Viridiplantae</taxon>
        <taxon>Chlorophyta</taxon>
        <taxon>core chlorophytes</taxon>
        <taxon>Trebouxiophyceae</taxon>
        <taxon>Trebouxiophyceae incertae sedis</taxon>
        <taxon>Coccomyxaceae</taxon>
        <taxon>Coccomyxa</taxon>
    </lineage>
</organism>
<keyword evidence="6 9" id="KW-1133">Transmembrane helix</keyword>
<evidence type="ECO:0000256" key="2">
    <source>
        <dbReference type="ARBA" id="ARBA00004922"/>
    </source>
</evidence>
<evidence type="ECO:0000256" key="8">
    <source>
        <dbReference type="ARBA" id="ARBA00045912"/>
    </source>
</evidence>
<feature type="compositionally biased region" description="Basic and acidic residues" evidence="10">
    <location>
        <begin position="346"/>
        <end position="363"/>
    </location>
</feature>
<comment type="caution">
    <text evidence="9">Lacks conserved residue(s) required for the propagation of feature annotation.</text>
</comment>
<feature type="transmembrane region" description="Helical" evidence="9">
    <location>
        <begin position="600"/>
        <end position="619"/>
    </location>
</feature>
<comment type="function">
    <text evidence="8 9">Intramembrane glycolipid transporter that operates in the biosynthetic pathway of dolichol-linked oligosaccharides, the glycan precursors employed in protein asparagine (N)-glycosylation. The sequential addition of sugars to dolichol pyrophosphate produces dolichol-linked oligosaccharides containing fourteen sugars, including two GlcNAcs, nine mannoses and three glucoses. Once assembled, the oligosaccharide is transferred from the lipid to nascent proteins by oligosaccharyltransferases. The assembly of dolichol-linked oligosaccharides begins on the cytosolic side of the endoplasmic reticulum membrane and finishes in its lumen. RFT1 could mediate the translocation of the cytosolically oriented intermediate DolPP-GlcNAc2Man5, produced by ALG11, into the ER lumen where dolichol-linked oligosaccharides assembly continues. However, the intramembrane lipid transporter activity could not be confirmed in vitro.</text>
</comment>
<dbReference type="Proteomes" id="UP001497392">
    <property type="component" value="Unassembled WGS sequence"/>
</dbReference>
<accession>A0ABP1G044</accession>
<gene>
    <name evidence="11" type="primary">g6747</name>
    <name evidence="11" type="ORF">VP750_LOCUS5774</name>
</gene>
<evidence type="ECO:0000313" key="12">
    <source>
        <dbReference type="Proteomes" id="UP001497392"/>
    </source>
</evidence>
<feature type="transmembrane region" description="Helical" evidence="9">
    <location>
        <begin position="81"/>
        <end position="109"/>
    </location>
</feature>
<keyword evidence="4 9" id="KW-0812">Transmembrane</keyword>
<dbReference type="PANTHER" id="PTHR13117">
    <property type="entry name" value="ENDOPLASMIC RETICULUM MULTISPAN TRANSMEMBRANE PROTEIN-RELATED"/>
    <property type="match status" value="1"/>
</dbReference>
<feature type="transmembrane region" description="Helical" evidence="9">
    <location>
        <begin position="625"/>
        <end position="646"/>
    </location>
</feature>
<feature type="transmembrane region" description="Helical" evidence="9">
    <location>
        <begin position="666"/>
        <end position="686"/>
    </location>
</feature>
<evidence type="ECO:0000256" key="4">
    <source>
        <dbReference type="ARBA" id="ARBA00022692"/>
    </source>
</evidence>
<dbReference type="PANTHER" id="PTHR13117:SF5">
    <property type="entry name" value="PROTEIN RFT1 HOMOLOG"/>
    <property type="match status" value="1"/>
</dbReference>
<evidence type="ECO:0000256" key="1">
    <source>
        <dbReference type="ARBA" id="ARBA00004477"/>
    </source>
</evidence>
<feature type="transmembrane region" description="Helical" evidence="9">
    <location>
        <begin position="42"/>
        <end position="60"/>
    </location>
</feature>
<keyword evidence="7 9" id="KW-0472">Membrane</keyword>
<protein>
    <recommendedName>
        <fullName evidence="9">Protein RFT1 homolog</fullName>
    </recommendedName>
</protein>
<evidence type="ECO:0000256" key="9">
    <source>
        <dbReference type="RuleBase" id="RU365067"/>
    </source>
</evidence>
<evidence type="ECO:0000313" key="11">
    <source>
        <dbReference type="EMBL" id="CAL5224115.1"/>
    </source>
</evidence>
<evidence type="ECO:0000256" key="10">
    <source>
        <dbReference type="SAM" id="MobiDB-lite"/>
    </source>
</evidence>
<feature type="compositionally biased region" description="Basic and acidic residues" evidence="10">
    <location>
        <begin position="398"/>
        <end position="418"/>
    </location>
</feature>
<keyword evidence="5" id="KW-0256">Endoplasmic reticulum</keyword>
<evidence type="ECO:0000256" key="7">
    <source>
        <dbReference type="ARBA" id="ARBA00023136"/>
    </source>
</evidence>
<sequence>MADPAGNVLVQGFFHLVVSQISTRLITFFLNLLTARLLTIDAYGLASVQFHLINTFILFLSREGFRRGCLRAQQSSASQELVARNVLAIASLSIALGVPITLCTCGVALRGNGSWGDPYAHAIYLQGFAAMLELLSEPLYILAQLRLRLQLRVFAEASATLARGVATLALLKFSPLDVGISLSVAQCLYAAVTLMVYIGGMAGDLPWLSKKQASGQRSALTGREQGSATAEQHRTQHAALDGQPALESSCKAPASGLPTPEAAKDEIEDEGWELLAASAAPDSSAQPVLPQQGATAGSINTLEPGHSTEPGLSSGQAEAERESGTAGDKSSCAKADLEGMSLQSGAHERAASSGRGAHDGDVDMHAETEGRSLLYPRSASAAAELTRGLGDQPPGTPDTRDHASHEHGPDEKERDRLDVSGQEQAVAGGQAAAAAAFDREEVLWRCTTFTVQAATKLLLAEGSKIVMVASQSTYSQGIYGLVSNLGSLVVRTIFQPFEEAAFLAFSQRESGLSEEAASRKQAKELSIAVRCVSLVGLLAVAFGPAYTYMLLRLVYGQRWSETEAPKALAVYCLYILLLAVNGILEAFVHAVANSRDIACGNGWLVACSLVHMGLAVVLVRSHGAVGLIAADAANMVLRIAFCLVFVARHFRGIGSFQLRDLFPSRAALSALAAALLICLAADSVLLKGTALPKGLQEGAAQALRMVHASLEGVGFVPRAAMHVGIGASTLAVLMLALYRSEGSLVAGIRQLRKSAVS</sequence>
<proteinExistence type="inferred from homology"/>
<evidence type="ECO:0000256" key="3">
    <source>
        <dbReference type="ARBA" id="ARBA00010288"/>
    </source>
</evidence>
<feature type="region of interest" description="Disordered" evidence="10">
    <location>
        <begin position="280"/>
        <end position="363"/>
    </location>
</feature>
<dbReference type="EMBL" id="CAXHTA020000010">
    <property type="protein sequence ID" value="CAL5224115.1"/>
    <property type="molecule type" value="Genomic_DNA"/>
</dbReference>
<feature type="region of interest" description="Disordered" evidence="10">
    <location>
        <begin position="387"/>
        <end position="421"/>
    </location>
</feature>
<feature type="compositionally biased region" description="Polar residues" evidence="10">
    <location>
        <begin position="216"/>
        <end position="230"/>
    </location>
</feature>
<dbReference type="Pfam" id="PF04506">
    <property type="entry name" value="Rft-1"/>
    <property type="match status" value="2"/>
</dbReference>
<reference evidence="11 12" key="1">
    <citation type="submission" date="2024-06" db="EMBL/GenBank/DDBJ databases">
        <authorList>
            <person name="Kraege A."/>
            <person name="Thomma B."/>
        </authorList>
    </citation>
    <scope>NUCLEOTIDE SEQUENCE [LARGE SCALE GENOMIC DNA]</scope>
</reference>
<feature type="region of interest" description="Disordered" evidence="10">
    <location>
        <begin position="216"/>
        <end position="242"/>
    </location>
</feature>
<comment type="subcellular location">
    <subcellularLocation>
        <location evidence="1 9">Endoplasmic reticulum membrane</location>
        <topology evidence="1 9">Multi-pass membrane protein</topology>
    </subcellularLocation>
</comment>
<comment type="pathway">
    <text evidence="2">Protein modification; protein glycosylation.</text>
</comment>
<feature type="transmembrane region" description="Helical" evidence="9">
    <location>
        <begin position="719"/>
        <end position="738"/>
    </location>
</feature>
<comment type="similarity">
    <text evidence="3 9">Belongs to the RFT1 family.</text>
</comment>
<feature type="compositionally biased region" description="Polar residues" evidence="10">
    <location>
        <begin position="292"/>
        <end position="301"/>
    </location>
</feature>